<keyword evidence="2" id="KW-0564">Palmitate</keyword>
<dbReference type="Proteomes" id="UP001501337">
    <property type="component" value="Unassembled WGS sequence"/>
</dbReference>
<dbReference type="RefSeq" id="WP_344805841.1">
    <property type="nucleotide sequence ID" value="NZ_BAABBO010000009.1"/>
</dbReference>
<keyword evidence="2" id="KW-0472">Membrane</keyword>
<protein>
    <submittedName>
        <fullName evidence="3">Multidrug efflux RND transporter outer membrane channel subunit OprM</fullName>
    </submittedName>
</protein>
<evidence type="ECO:0000313" key="3">
    <source>
        <dbReference type="EMBL" id="GAA3961882.1"/>
    </source>
</evidence>
<dbReference type="PANTHER" id="PTHR30203">
    <property type="entry name" value="OUTER MEMBRANE CATION EFFLUX PROTEIN"/>
    <property type="match status" value="1"/>
</dbReference>
<comment type="subcellular location">
    <subcellularLocation>
        <location evidence="2">Cell outer membrane</location>
        <topology evidence="2">Lipid-anchor</topology>
    </subcellularLocation>
</comment>
<dbReference type="InterPro" id="IPR003423">
    <property type="entry name" value="OMP_efflux"/>
</dbReference>
<keyword evidence="2" id="KW-0449">Lipoprotein</keyword>
<evidence type="ECO:0000256" key="1">
    <source>
        <dbReference type="ARBA" id="ARBA00007613"/>
    </source>
</evidence>
<reference evidence="4" key="1">
    <citation type="journal article" date="2019" name="Int. J. Syst. Evol. Microbiol.">
        <title>The Global Catalogue of Microorganisms (GCM) 10K type strain sequencing project: providing services to taxonomists for standard genome sequencing and annotation.</title>
        <authorList>
            <consortium name="The Broad Institute Genomics Platform"/>
            <consortium name="The Broad Institute Genome Sequencing Center for Infectious Disease"/>
            <person name="Wu L."/>
            <person name="Ma J."/>
        </authorList>
    </citation>
    <scope>NUCLEOTIDE SEQUENCE [LARGE SCALE GENOMIC DNA]</scope>
    <source>
        <strain evidence="4">JCM 17555</strain>
    </source>
</reference>
<comment type="similarity">
    <text evidence="1 2">Belongs to the outer membrane factor (OMF) (TC 1.B.17) family.</text>
</comment>
<dbReference type="SUPFAM" id="SSF56954">
    <property type="entry name" value="Outer membrane efflux proteins (OEP)"/>
    <property type="match status" value="1"/>
</dbReference>
<dbReference type="PROSITE" id="PS51257">
    <property type="entry name" value="PROKAR_LIPOPROTEIN"/>
    <property type="match status" value="1"/>
</dbReference>
<proteinExistence type="inferred from homology"/>
<dbReference type="Pfam" id="PF02321">
    <property type="entry name" value="OEP"/>
    <property type="match status" value="2"/>
</dbReference>
<dbReference type="EMBL" id="BAABBO010000009">
    <property type="protein sequence ID" value="GAA3961882.1"/>
    <property type="molecule type" value="Genomic_DNA"/>
</dbReference>
<dbReference type="InterPro" id="IPR010131">
    <property type="entry name" value="MdtP/NodT-like"/>
</dbReference>
<dbReference type="Gene3D" id="1.20.1600.10">
    <property type="entry name" value="Outer membrane efflux proteins (OEP)"/>
    <property type="match status" value="1"/>
</dbReference>
<keyword evidence="2" id="KW-0812">Transmembrane</keyword>
<name>A0ABP7P9J5_9GAMM</name>
<comment type="caution">
    <text evidence="3">The sequence shown here is derived from an EMBL/GenBank/DDBJ whole genome shotgun (WGS) entry which is preliminary data.</text>
</comment>
<dbReference type="PANTHER" id="PTHR30203:SF32">
    <property type="entry name" value="CATION EFFLUX SYSTEM PROTEIN CUSC"/>
    <property type="match status" value="1"/>
</dbReference>
<keyword evidence="4" id="KW-1185">Reference proteome</keyword>
<organism evidence="3 4">
    <name type="scientific">Allohahella marinimesophila</name>
    <dbReference type="NCBI Taxonomy" id="1054972"/>
    <lineage>
        <taxon>Bacteria</taxon>
        <taxon>Pseudomonadati</taxon>
        <taxon>Pseudomonadota</taxon>
        <taxon>Gammaproteobacteria</taxon>
        <taxon>Oceanospirillales</taxon>
        <taxon>Hahellaceae</taxon>
        <taxon>Allohahella</taxon>
    </lineage>
</organism>
<evidence type="ECO:0000256" key="2">
    <source>
        <dbReference type="RuleBase" id="RU362097"/>
    </source>
</evidence>
<keyword evidence="2" id="KW-1134">Transmembrane beta strand</keyword>
<accession>A0ABP7P9J5</accession>
<gene>
    <name evidence="3" type="primary">oprM</name>
    <name evidence="3" type="ORF">GCM10022278_19900</name>
</gene>
<dbReference type="NCBIfam" id="TIGR01845">
    <property type="entry name" value="outer_NodT"/>
    <property type="match status" value="1"/>
</dbReference>
<dbReference type="Gene3D" id="2.20.200.10">
    <property type="entry name" value="Outer membrane efflux proteins (OEP)"/>
    <property type="match status" value="1"/>
</dbReference>
<evidence type="ECO:0000313" key="4">
    <source>
        <dbReference type="Proteomes" id="UP001501337"/>
    </source>
</evidence>
<sequence>MKLIVSTFAVALLGGCSMIPEYQTPESPVPQVVGSGNARSDQLTLPDWESLFQDPQLRSLIRTALTNNRDLRLVMLDVAEARARYGIAESALFPDISASADGIRQRLPANLSSTGDSTVSSQYSVGLGVASYELDLFGRVGSLEEAALQSYLATEEARYSAQITLVSEVANAYLNLLADQQKLRINEETVTGQQEFAQLISQRYDAGLSSELEVHQAQIVLDTARVNRAQFRRRVAEDRNALRILVSGAIPTLPEGDLVDSAVVLLPEVPDGLHSSVLLQRPDIRQAEYALRAANANIGAARAAFYPSINLTGSAGTASADLSGLFGSGSGTWSFMPSVNLPIFTAGRLQANLNVAEIRKEQSVIRYEQAIELAFQDVADALSAREFLSEQEQAQTDLVTALQRTLELAEARYENGADDYLAVLDARRELLAARQNLVDVTYGKLINRITLYRALGGGSSDETRVALNRGT</sequence>